<name>A0A5Q0UGJ7_9ARCH</name>
<dbReference type="AlphaFoldDB" id="A0A5Q0UGJ7"/>
<dbReference type="InterPro" id="IPR036388">
    <property type="entry name" value="WH-like_DNA-bd_sf"/>
</dbReference>
<dbReference type="KEGG" id="ncon:LC1Nh_0168"/>
<dbReference type="EMBL" id="CP040089">
    <property type="protein sequence ID" value="QGA80075.1"/>
    <property type="molecule type" value="Genomic_DNA"/>
</dbReference>
<dbReference type="Proteomes" id="UP000377803">
    <property type="component" value="Chromosome"/>
</dbReference>
<dbReference type="Gene3D" id="1.10.10.10">
    <property type="entry name" value="Winged helix-like DNA-binding domain superfamily/Winged helix DNA-binding domain"/>
    <property type="match status" value="1"/>
</dbReference>
<gene>
    <name evidence="1" type="ORF">LC1Nh_0168</name>
</gene>
<accession>A0A5Q0UGJ7</accession>
<protein>
    <submittedName>
        <fullName evidence="1">Uncharacterized protein</fullName>
    </submittedName>
</protein>
<dbReference type="GeneID" id="42364549"/>
<evidence type="ECO:0000313" key="1">
    <source>
        <dbReference type="EMBL" id="QGA80075.1"/>
    </source>
</evidence>
<keyword evidence="2" id="KW-1185">Reference proteome</keyword>
<dbReference type="RefSeq" id="WP_153549813.1">
    <property type="nucleotide sequence ID" value="NZ_CP040089.1"/>
</dbReference>
<reference evidence="2" key="1">
    <citation type="submission" date="2019-05" db="EMBL/GenBank/DDBJ databases">
        <title>Candidatus Nanohalobium constans, a novel model system to study the DPANN nano-sized archaea: genomic and physiological characterization of a nanoarchaeon co-cultured with its chitinotrophic host.</title>
        <authorList>
            <person name="La Cono V."/>
            <person name="Arcadi E."/>
            <person name="Crisafi F."/>
            <person name="Denaro R."/>
            <person name="La Spada G."/>
            <person name="Messina E."/>
            <person name="Smedile F."/>
            <person name="Toshchakov S.V."/>
            <person name="Shevchenko M.A."/>
            <person name="Golyshin P.N."/>
            <person name="Golyshina O.V."/>
            <person name="Ferrer M."/>
            <person name="Rohde M."/>
            <person name="Mushegian A."/>
            <person name="Sorokin D.Y."/>
            <person name="Giuliano L."/>
            <person name="Yakimov M.M."/>
        </authorList>
    </citation>
    <scope>NUCLEOTIDE SEQUENCE [LARGE SCALE GENOMIC DNA]</scope>
    <source>
        <strain evidence="2">LC1Nh</strain>
    </source>
</reference>
<sequence>MQESVSHLFPEAVQDIAEALSEKRGNIGHLDELYGEDGLTGHNYSAVNISTEKMLEKGLLREIAADTYKLTDEGQDYIDEMLEKDYQQPVA</sequence>
<proteinExistence type="predicted"/>
<organism evidence="1 2">
    <name type="scientific">Candidatus Nanohalobium constans</name>
    <dbReference type="NCBI Taxonomy" id="2565781"/>
    <lineage>
        <taxon>Archaea</taxon>
        <taxon>Candidatus Nanohalarchaeota</taxon>
        <taxon>Candidatus Nanohalobia</taxon>
        <taxon>Candidatus Nanohalobiales</taxon>
        <taxon>Candidatus Nanohalobiaceae</taxon>
        <taxon>Candidatus Nanohalobium</taxon>
    </lineage>
</organism>
<evidence type="ECO:0000313" key="2">
    <source>
        <dbReference type="Proteomes" id="UP000377803"/>
    </source>
</evidence>